<dbReference type="Gene3D" id="2.60.40.150">
    <property type="entry name" value="C2 domain"/>
    <property type="match status" value="1"/>
</dbReference>
<proteinExistence type="predicted"/>
<feature type="region of interest" description="Disordered" evidence="1">
    <location>
        <begin position="467"/>
        <end position="571"/>
    </location>
</feature>
<reference evidence="3" key="1">
    <citation type="submission" date="2013-07" db="EMBL/GenBank/DDBJ databases">
        <authorList>
            <consortium name="The Broad Institute Genome Sequencing Platform"/>
            <person name="Cuomo C."/>
            <person name="Litvintseva A."/>
            <person name="Chen Y."/>
            <person name="Heitman J."/>
            <person name="Sun S."/>
            <person name="Springer D."/>
            <person name="Dromer F."/>
            <person name="Young S.K."/>
            <person name="Zeng Q."/>
            <person name="Gargeya S."/>
            <person name="Fitzgerald M."/>
            <person name="Abouelleil A."/>
            <person name="Alvarado L."/>
            <person name="Berlin A.M."/>
            <person name="Chapman S.B."/>
            <person name="Dewar J."/>
            <person name="Goldberg J."/>
            <person name="Griggs A."/>
            <person name="Gujja S."/>
            <person name="Hansen M."/>
            <person name="Howarth C."/>
            <person name="Imamovic A."/>
            <person name="Larimer J."/>
            <person name="McCowan C."/>
            <person name="Murphy C."/>
            <person name="Pearson M."/>
            <person name="Priest M."/>
            <person name="Roberts A."/>
            <person name="Saif S."/>
            <person name="Shea T."/>
            <person name="Sykes S."/>
            <person name="Wortman J."/>
            <person name="Nusbaum C."/>
            <person name="Birren B."/>
        </authorList>
    </citation>
    <scope>NUCLEOTIDE SEQUENCE</scope>
    <source>
        <strain evidence="3">CBS 10118</strain>
    </source>
</reference>
<feature type="compositionally biased region" description="Basic and acidic residues" evidence="1">
    <location>
        <begin position="521"/>
        <end position="532"/>
    </location>
</feature>
<feature type="compositionally biased region" description="Basic and acidic residues" evidence="1">
    <location>
        <begin position="548"/>
        <end position="571"/>
    </location>
</feature>
<gene>
    <name evidence="3" type="ORF">I302_100657</name>
</gene>
<keyword evidence="4" id="KW-1185">Reference proteome</keyword>
<dbReference type="Pfam" id="PF00168">
    <property type="entry name" value="C2"/>
    <property type="match status" value="1"/>
</dbReference>
<dbReference type="PANTHER" id="PTHR47800:SF5">
    <property type="entry name" value="FER-1-LIKE PROTEIN 6"/>
    <property type="match status" value="1"/>
</dbReference>
<dbReference type="AlphaFoldDB" id="A0AAJ8K0S8"/>
<reference evidence="3" key="2">
    <citation type="submission" date="2024-02" db="EMBL/GenBank/DDBJ databases">
        <title>Comparative genomics of Cryptococcus and Kwoniella reveals pathogenesis evolution and contrasting modes of karyotype evolution via chromosome fusion or intercentromeric recombination.</title>
        <authorList>
            <person name="Coelho M.A."/>
            <person name="David-Palma M."/>
            <person name="Shea T."/>
            <person name="Bowers K."/>
            <person name="McGinley-Smith S."/>
            <person name="Mohammad A.W."/>
            <person name="Gnirke A."/>
            <person name="Yurkov A.M."/>
            <person name="Nowrousian M."/>
            <person name="Sun S."/>
            <person name="Cuomo C.A."/>
            <person name="Heitman J."/>
        </authorList>
    </citation>
    <scope>NUCLEOTIDE SEQUENCE</scope>
    <source>
        <strain evidence="3">CBS 10118</strain>
    </source>
</reference>
<organism evidence="3 4">
    <name type="scientific">Kwoniella bestiolae CBS 10118</name>
    <dbReference type="NCBI Taxonomy" id="1296100"/>
    <lineage>
        <taxon>Eukaryota</taxon>
        <taxon>Fungi</taxon>
        <taxon>Dikarya</taxon>
        <taxon>Basidiomycota</taxon>
        <taxon>Agaricomycotina</taxon>
        <taxon>Tremellomycetes</taxon>
        <taxon>Tremellales</taxon>
        <taxon>Cryptococcaceae</taxon>
        <taxon>Kwoniella</taxon>
    </lineage>
</organism>
<dbReference type="SMART" id="SM00239">
    <property type="entry name" value="C2"/>
    <property type="match status" value="1"/>
</dbReference>
<dbReference type="KEGG" id="kbi:30208431"/>
<accession>A0AAJ8K0S8</accession>
<feature type="domain" description="C2" evidence="2">
    <location>
        <begin position="6"/>
        <end position="136"/>
    </location>
</feature>
<feature type="region of interest" description="Disordered" evidence="1">
    <location>
        <begin position="287"/>
        <end position="309"/>
    </location>
</feature>
<evidence type="ECO:0000256" key="1">
    <source>
        <dbReference type="SAM" id="MobiDB-lite"/>
    </source>
</evidence>
<feature type="region of interest" description="Disordered" evidence="1">
    <location>
        <begin position="1"/>
        <end position="21"/>
    </location>
</feature>
<evidence type="ECO:0000313" key="4">
    <source>
        <dbReference type="Proteomes" id="UP000092730"/>
    </source>
</evidence>
<name>A0AAJ8K0S8_9TREE</name>
<dbReference type="PROSITE" id="PS50004">
    <property type="entry name" value="C2"/>
    <property type="match status" value="1"/>
</dbReference>
<dbReference type="InterPro" id="IPR035892">
    <property type="entry name" value="C2_domain_sf"/>
</dbReference>
<dbReference type="GeneID" id="30208431"/>
<evidence type="ECO:0000313" key="3">
    <source>
        <dbReference type="EMBL" id="WVW78697.1"/>
    </source>
</evidence>
<dbReference type="SUPFAM" id="SSF49562">
    <property type="entry name" value="C2 domain (Calcium/lipid-binding domain, CaLB)"/>
    <property type="match status" value="1"/>
</dbReference>
<sequence>MGDDKPAGGYDPTPVPPSSGPTYTVRITFHSASNLPVADFGSGSADPFVLAQVKTSQKVRHSHDPYLRWRSKTIRKCLEPSWESSWVIAGIPGDGLDLSARIYDEDPSDHDDRLGKVEVSTGHIDEGWKGIVKQEYKVKKTGADLRAYGARWACHLVGRRELHARLVLSIEVLGRTPEKMDVGKSYTVSQFWWVHYSPLIGRLAGVKGKDDKGVEKYNFQANELQLTGPVPNELYHRYVEFKTFVGGMFEATGLRGRVLNKALHHQHERIYNFDRQTKYGEWEYKMESGKGEKGKSQQTNEGEDGHYEGNDLKKQVTLKFLDMCHYDQGGRIFTYVITLDGLLRFTETGKEFGIDLLSKHTMHSDVNRYIAWSGEFLIRRLSHPDQSSADSHQRTHPPDPIPDGPPKEDPPKDPSAYELIIDNDSGTYRPDKKLIPVLTDFLKANFPGLKIRVMACDDDKLDKIKSQQRKVKSKEGDHLVFGQTSSVSSLGDDGGSISSSDEEDLDRRAAEQEEDGDGEGSEVKGGLERGVEALENPQKTAREGVNGLKEKTKAKGGKKEREEREERDDQA</sequence>
<feature type="compositionally biased region" description="Low complexity" evidence="1">
    <location>
        <begin position="485"/>
        <end position="499"/>
    </location>
</feature>
<dbReference type="GO" id="GO:0010628">
    <property type="term" value="P:positive regulation of gene expression"/>
    <property type="evidence" value="ECO:0007669"/>
    <property type="project" value="TreeGrafter"/>
</dbReference>
<protein>
    <recommendedName>
        <fullName evidence="2">C2 domain-containing protein</fullName>
    </recommendedName>
</protein>
<evidence type="ECO:0000259" key="2">
    <source>
        <dbReference type="PROSITE" id="PS50004"/>
    </source>
</evidence>
<dbReference type="RefSeq" id="XP_065725190.1">
    <property type="nucleotide sequence ID" value="XM_065869118.1"/>
</dbReference>
<dbReference type="PANTHER" id="PTHR47800">
    <property type="entry name" value="C2 DOMAIN-CONTAINING PROTEIN"/>
    <property type="match status" value="1"/>
</dbReference>
<dbReference type="InterPro" id="IPR000008">
    <property type="entry name" value="C2_dom"/>
</dbReference>
<dbReference type="EMBL" id="CP144541">
    <property type="protein sequence ID" value="WVW78697.1"/>
    <property type="molecule type" value="Genomic_DNA"/>
</dbReference>
<feature type="region of interest" description="Disordered" evidence="1">
    <location>
        <begin position="384"/>
        <end position="424"/>
    </location>
</feature>
<dbReference type="Proteomes" id="UP000092730">
    <property type="component" value="Chromosome 1"/>
</dbReference>